<keyword evidence="4" id="KW-1185">Reference proteome</keyword>
<dbReference type="InterPro" id="IPR022059">
    <property type="entry name" value="DUF3615"/>
</dbReference>
<name>A0AAW1K972_SAPOF</name>
<sequence length="261" mass="30289">MKTILESLTEPMEFDSREDSNTRFDNSSNRSHSTDSPPPKRPRLRRLSEFTSAKEFEELKSVAAEVVELKDYAEWFMSRSEANLDDFLLPDTYWDWFCTLGTEAKEKAILIPQSYLDWYLDVMEGEIEPPDFVGMDTWEQQIRRYGELALAHFKETGRRSEDYEDMSHTGAWNSGYFLHFNFSARLKVSESRLEPGPLRLFFAEMRSTNDEVTYCCILEDSILDSILNSEEYGHLEVVHPPGFVCSECLGSEGYEDYVCCS</sequence>
<evidence type="ECO:0000313" key="3">
    <source>
        <dbReference type="EMBL" id="KAK9713508.1"/>
    </source>
</evidence>
<dbReference type="AlphaFoldDB" id="A0AAW1K972"/>
<proteinExistence type="predicted"/>
<dbReference type="EMBL" id="JBDFQZ010000006">
    <property type="protein sequence ID" value="KAK9713508.1"/>
    <property type="molecule type" value="Genomic_DNA"/>
</dbReference>
<evidence type="ECO:0000313" key="4">
    <source>
        <dbReference type="Proteomes" id="UP001443914"/>
    </source>
</evidence>
<evidence type="ECO:0000256" key="1">
    <source>
        <dbReference type="SAM" id="MobiDB-lite"/>
    </source>
</evidence>
<feature type="domain" description="DUF3615" evidence="2">
    <location>
        <begin position="148"/>
        <end position="222"/>
    </location>
</feature>
<reference evidence="3 4" key="1">
    <citation type="submission" date="2024-03" db="EMBL/GenBank/DDBJ databases">
        <title>WGS assembly of Saponaria officinalis var. Norfolk2.</title>
        <authorList>
            <person name="Jenkins J."/>
            <person name="Shu S."/>
            <person name="Grimwood J."/>
            <person name="Barry K."/>
            <person name="Goodstein D."/>
            <person name="Schmutz J."/>
            <person name="Leebens-Mack J."/>
            <person name="Osbourn A."/>
        </authorList>
    </citation>
    <scope>NUCLEOTIDE SEQUENCE [LARGE SCALE GENOMIC DNA]</scope>
    <source>
        <strain evidence="4">cv. Norfolk2</strain>
        <strain evidence="3">JIC</strain>
        <tissue evidence="3">Leaf</tissue>
    </source>
</reference>
<organism evidence="3 4">
    <name type="scientific">Saponaria officinalis</name>
    <name type="common">Common soapwort</name>
    <name type="synonym">Lychnis saponaria</name>
    <dbReference type="NCBI Taxonomy" id="3572"/>
    <lineage>
        <taxon>Eukaryota</taxon>
        <taxon>Viridiplantae</taxon>
        <taxon>Streptophyta</taxon>
        <taxon>Embryophyta</taxon>
        <taxon>Tracheophyta</taxon>
        <taxon>Spermatophyta</taxon>
        <taxon>Magnoliopsida</taxon>
        <taxon>eudicotyledons</taxon>
        <taxon>Gunneridae</taxon>
        <taxon>Pentapetalae</taxon>
        <taxon>Caryophyllales</taxon>
        <taxon>Caryophyllaceae</taxon>
        <taxon>Caryophylleae</taxon>
        <taxon>Saponaria</taxon>
    </lineage>
</organism>
<dbReference type="Pfam" id="PF12274">
    <property type="entry name" value="DUF3615"/>
    <property type="match status" value="1"/>
</dbReference>
<evidence type="ECO:0000259" key="2">
    <source>
        <dbReference type="Pfam" id="PF12274"/>
    </source>
</evidence>
<accession>A0AAW1K972</accession>
<dbReference type="EMBL" id="JBDFQZ010000006">
    <property type="protein sequence ID" value="KAK9713509.1"/>
    <property type="molecule type" value="Genomic_DNA"/>
</dbReference>
<gene>
    <name evidence="3" type="ORF">RND81_06G031900</name>
</gene>
<comment type="caution">
    <text evidence="3">The sequence shown here is derived from an EMBL/GenBank/DDBJ whole genome shotgun (WGS) entry which is preliminary data.</text>
</comment>
<feature type="region of interest" description="Disordered" evidence="1">
    <location>
        <begin position="1"/>
        <end position="43"/>
    </location>
</feature>
<protein>
    <recommendedName>
        <fullName evidence="2">DUF3615 domain-containing protein</fullName>
    </recommendedName>
</protein>
<feature type="compositionally biased region" description="Polar residues" evidence="1">
    <location>
        <begin position="23"/>
        <end position="35"/>
    </location>
</feature>
<dbReference type="Proteomes" id="UP001443914">
    <property type="component" value="Unassembled WGS sequence"/>
</dbReference>